<dbReference type="Gene3D" id="3.30.420.10">
    <property type="entry name" value="Ribonuclease H-like superfamily/Ribonuclease H"/>
    <property type="match status" value="1"/>
</dbReference>
<dbReference type="InterPro" id="IPR001584">
    <property type="entry name" value="Integrase_cat-core"/>
</dbReference>
<evidence type="ECO:0000259" key="2">
    <source>
        <dbReference type="PROSITE" id="PS50994"/>
    </source>
</evidence>
<dbReference type="InterPro" id="IPR012337">
    <property type="entry name" value="RNaseH-like_sf"/>
</dbReference>
<accession>A0A2S2NFP8</accession>
<dbReference type="Gene3D" id="3.40.220.10">
    <property type="entry name" value="Leucine Aminopeptidase, subunit E, domain 1"/>
    <property type="match status" value="1"/>
</dbReference>
<reference evidence="3" key="1">
    <citation type="submission" date="2018-04" db="EMBL/GenBank/DDBJ databases">
        <title>Transcriptome of Schizaphis graminum biotype I.</title>
        <authorList>
            <person name="Scully E.D."/>
            <person name="Geib S.M."/>
            <person name="Palmer N.A."/>
            <person name="Koch K."/>
            <person name="Bradshaw J."/>
            <person name="Heng-Moss T."/>
            <person name="Sarath G."/>
        </authorList>
    </citation>
    <scope>NUCLEOTIDE SEQUENCE</scope>
</reference>
<dbReference type="Pfam" id="PF17921">
    <property type="entry name" value="Integrase_H2C2"/>
    <property type="match status" value="1"/>
</dbReference>
<evidence type="ECO:0000256" key="1">
    <source>
        <dbReference type="ARBA" id="ARBA00012493"/>
    </source>
</evidence>
<dbReference type="InterPro" id="IPR036397">
    <property type="entry name" value="RNaseH_sf"/>
</dbReference>
<dbReference type="AlphaFoldDB" id="A0A2S2NFP8"/>
<proteinExistence type="predicted"/>
<dbReference type="FunFam" id="3.30.420.10:FF:000032">
    <property type="entry name" value="Retrovirus-related Pol polyprotein from transposon 297-like Protein"/>
    <property type="match status" value="1"/>
</dbReference>
<dbReference type="InterPro" id="IPR050951">
    <property type="entry name" value="Retrovirus_Pol_polyprotein"/>
</dbReference>
<dbReference type="EMBL" id="GGMR01003330">
    <property type="protein sequence ID" value="MBY15949.1"/>
    <property type="molecule type" value="Transcribed_RNA"/>
</dbReference>
<dbReference type="PANTHER" id="PTHR37984:SF15">
    <property type="entry name" value="INTEGRASE CATALYTIC DOMAIN-CONTAINING PROTEIN"/>
    <property type="match status" value="1"/>
</dbReference>
<dbReference type="PROSITE" id="PS50994">
    <property type="entry name" value="INTEGRASE"/>
    <property type="match status" value="1"/>
</dbReference>
<dbReference type="SUPFAM" id="SSF52949">
    <property type="entry name" value="Macro domain-like"/>
    <property type="match status" value="1"/>
</dbReference>
<dbReference type="InterPro" id="IPR043472">
    <property type="entry name" value="Macro_dom-like"/>
</dbReference>
<name>A0A2S2NFP8_SCHGA</name>
<dbReference type="SUPFAM" id="SSF53098">
    <property type="entry name" value="Ribonuclease H-like"/>
    <property type="match status" value="1"/>
</dbReference>
<dbReference type="Pfam" id="PF00665">
    <property type="entry name" value="rve"/>
    <property type="match status" value="1"/>
</dbReference>
<dbReference type="GO" id="GO:0003676">
    <property type="term" value="F:nucleic acid binding"/>
    <property type="evidence" value="ECO:0007669"/>
    <property type="project" value="InterPro"/>
</dbReference>
<organism evidence="3">
    <name type="scientific">Schizaphis graminum</name>
    <name type="common">Green bug aphid</name>
    <dbReference type="NCBI Taxonomy" id="13262"/>
    <lineage>
        <taxon>Eukaryota</taxon>
        <taxon>Metazoa</taxon>
        <taxon>Ecdysozoa</taxon>
        <taxon>Arthropoda</taxon>
        <taxon>Hexapoda</taxon>
        <taxon>Insecta</taxon>
        <taxon>Pterygota</taxon>
        <taxon>Neoptera</taxon>
        <taxon>Paraneoptera</taxon>
        <taxon>Hemiptera</taxon>
        <taxon>Sternorrhyncha</taxon>
        <taxon>Aphidomorpha</taxon>
        <taxon>Aphidoidea</taxon>
        <taxon>Aphididae</taxon>
        <taxon>Aphidini</taxon>
        <taxon>Schizaphis</taxon>
    </lineage>
</organism>
<dbReference type="PANTHER" id="PTHR37984">
    <property type="entry name" value="PROTEIN CBG26694"/>
    <property type="match status" value="1"/>
</dbReference>
<dbReference type="GO" id="GO:0003964">
    <property type="term" value="F:RNA-directed DNA polymerase activity"/>
    <property type="evidence" value="ECO:0007669"/>
    <property type="project" value="UniProtKB-EC"/>
</dbReference>
<protein>
    <recommendedName>
        <fullName evidence="1">RNA-directed DNA polymerase</fullName>
        <ecNumber evidence="1">2.7.7.49</ecNumber>
    </recommendedName>
</protein>
<dbReference type="InterPro" id="IPR041588">
    <property type="entry name" value="Integrase_H2C2"/>
</dbReference>
<feature type="domain" description="Integrase catalytic" evidence="2">
    <location>
        <begin position="132"/>
        <end position="291"/>
    </location>
</feature>
<evidence type="ECO:0000313" key="3">
    <source>
        <dbReference type="EMBL" id="MBY15949.1"/>
    </source>
</evidence>
<sequence length="371" mass="43040">MYKTLQNLRSKAEQELISHIAMPRIGCGLDQLDWDKVKAMIKYVFKGSRIKIVIYSHQSYSPEEKLKILEEFHNGVLGGHQGISRTIKRIKMQHSWKGLKTDVTEFIKKCQSCQVNKASNHTVKQPMVITTTARAPFEKIFMDIVGQITTSYKNNSYILTIQDDLTKYSLAIPIPRHDANTIAKEFVEKFVCFHGAPKSIVGDQGSDFLSKVFTSCCKLLKIEKFHTTAYHPQADRALERSHRTLAEYLRHYVDKNLQDWDEYIPFAMFVYNTTPHSTTERQPYELLYGKPAEVPNSHSRTEEVRYNYDDYCYELKQRLQRAHDTARDTIVKKKEKSKALYDRNAKPTTVHVGDKVLTKWHAKKGKLSANW</sequence>
<gene>
    <name evidence="3" type="primary">POL_2</name>
    <name evidence="3" type="ORF">g.2993</name>
</gene>
<dbReference type="GO" id="GO:0015074">
    <property type="term" value="P:DNA integration"/>
    <property type="evidence" value="ECO:0007669"/>
    <property type="project" value="InterPro"/>
</dbReference>
<dbReference type="EC" id="2.7.7.49" evidence="1"/>